<comment type="catalytic activity">
    <reaction evidence="6">
        <text>2 reduced [2Fe-2S]-[ferredoxin] + NADP(+) + H(+) = 2 oxidized [2Fe-2S]-[ferredoxin] + NADPH</text>
        <dbReference type="Rhea" id="RHEA:20125"/>
        <dbReference type="Rhea" id="RHEA-COMP:10000"/>
        <dbReference type="Rhea" id="RHEA-COMP:10001"/>
        <dbReference type="ChEBI" id="CHEBI:15378"/>
        <dbReference type="ChEBI" id="CHEBI:33737"/>
        <dbReference type="ChEBI" id="CHEBI:33738"/>
        <dbReference type="ChEBI" id="CHEBI:57783"/>
        <dbReference type="ChEBI" id="CHEBI:58349"/>
        <dbReference type="EC" id="1.18.1.2"/>
    </reaction>
</comment>
<feature type="binding site" evidence="6">
    <location>
        <position position="90"/>
    </location>
    <ligand>
        <name>FAD</name>
        <dbReference type="ChEBI" id="CHEBI:57692"/>
    </ligand>
</feature>
<feature type="domain" description="FAD/NAD(P)-binding" evidence="7">
    <location>
        <begin position="8"/>
        <end position="302"/>
    </location>
</feature>
<protein>
    <recommendedName>
        <fullName evidence="6">Ferredoxin--NADP reductase</fullName>
        <shortName evidence="6">FNR</shortName>
        <shortName evidence="6">Fd-NADP(+) reductase</shortName>
        <ecNumber evidence="6">1.18.1.2</ecNumber>
    </recommendedName>
</protein>
<keyword evidence="3 6" id="KW-0274">FAD</keyword>
<dbReference type="EMBL" id="FOQE01000041">
    <property type="protein sequence ID" value="SFH87044.1"/>
    <property type="molecule type" value="Genomic_DNA"/>
</dbReference>
<evidence type="ECO:0000256" key="4">
    <source>
        <dbReference type="ARBA" id="ARBA00022857"/>
    </source>
</evidence>
<dbReference type="SUPFAM" id="SSF51905">
    <property type="entry name" value="FAD/NAD(P)-binding domain"/>
    <property type="match status" value="2"/>
</dbReference>
<dbReference type="GO" id="GO:0050661">
    <property type="term" value="F:NADP binding"/>
    <property type="evidence" value="ECO:0007669"/>
    <property type="project" value="UniProtKB-UniRule"/>
</dbReference>
<dbReference type="Proteomes" id="UP000198668">
    <property type="component" value="Unassembled WGS sequence"/>
</dbReference>
<evidence type="ECO:0000256" key="5">
    <source>
        <dbReference type="ARBA" id="ARBA00023002"/>
    </source>
</evidence>
<organism evidence="8 9">
    <name type="scientific">Pisciglobus halotolerans</name>
    <dbReference type="NCBI Taxonomy" id="745365"/>
    <lineage>
        <taxon>Bacteria</taxon>
        <taxon>Bacillati</taxon>
        <taxon>Bacillota</taxon>
        <taxon>Bacilli</taxon>
        <taxon>Lactobacillales</taxon>
        <taxon>Carnobacteriaceae</taxon>
    </lineage>
</organism>
<feature type="binding site" evidence="6">
    <location>
        <position position="45"/>
    </location>
    <ligand>
        <name>FAD</name>
        <dbReference type="ChEBI" id="CHEBI:57692"/>
    </ligand>
</feature>
<evidence type="ECO:0000256" key="1">
    <source>
        <dbReference type="ARBA" id="ARBA00011738"/>
    </source>
</evidence>
<dbReference type="RefSeq" id="WP_047392402.1">
    <property type="nucleotide sequence ID" value="NZ_FOQE01000041.1"/>
</dbReference>
<comment type="subunit">
    <text evidence="1 6">Homodimer.</text>
</comment>
<dbReference type="Pfam" id="PF07992">
    <property type="entry name" value="Pyr_redox_2"/>
    <property type="match status" value="1"/>
</dbReference>
<evidence type="ECO:0000313" key="9">
    <source>
        <dbReference type="Proteomes" id="UP000198668"/>
    </source>
</evidence>
<comment type="caution">
    <text evidence="6">Lacks conserved residue(s) required for the propagation of feature annotation.</text>
</comment>
<dbReference type="PRINTS" id="PR00469">
    <property type="entry name" value="PNDRDTASEII"/>
</dbReference>
<evidence type="ECO:0000313" key="8">
    <source>
        <dbReference type="EMBL" id="SFH87044.1"/>
    </source>
</evidence>
<sequence>MEPVKEIYDITIIGSGPVGLFAAFYGGMRNAKIKIIDSLPQIGGQVSMLYPEKAIFDIPAYPTISGTELINNLSEQISRFDQTICLDEEVQNVYKEDDGTFVLKTSKDMHYSKAVIIAAGNGAFQPRKLDIEGAEQYERKTLHYYVNNIEQFKERTVVVCGGGDSAVDWALTLEPIAKKVYLVHRRNKFRAHEHSLSLLEKSSVETVTPFIPYTLNGENHQLHSVVLKEVRSDQLKEVQVDDFLVNYGFTSSIGPMKDWGFDVIRNEIPVNTRMETSTPGIYAIGDICTYDGKIKLIATGFGEAPTAINNAMSYINPDERVQPMHSTSLF</sequence>
<proteinExistence type="inferred from homology"/>
<keyword evidence="2 6" id="KW-0285">Flavoprotein</keyword>
<dbReference type="OrthoDB" id="9806179at2"/>
<dbReference type="Gene3D" id="3.50.50.60">
    <property type="entry name" value="FAD/NAD(P)-binding domain"/>
    <property type="match status" value="2"/>
</dbReference>
<dbReference type="InterPro" id="IPR023753">
    <property type="entry name" value="FAD/NAD-binding_dom"/>
</dbReference>
<evidence type="ECO:0000256" key="6">
    <source>
        <dbReference type="HAMAP-Rule" id="MF_01685"/>
    </source>
</evidence>
<comment type="cofactor">
    <cofactor evidence="6">
        <name>FAD</name>
        <dbReference type="ChEBI" id="CHEBI:57692"/>
    </cofactor>
    <text evidence="6">Binds 1 FAD per subunit.</text>
</comment>
<accession>A0A1I3DJY1</accession>
<evidence type="ECO:0000256" key="2">
    <source>
        <dbReference type="ARBA" id="ARBA00022630"/>
    </source>
</evidence>
<comment type="similarity">
    <text evidence="6">Belongs to the ferredoxin--NADP reductase type 2 family.</text>
</comment>
<dbReference type="EC" id="1.18.1.2" evidence="6"/>
<dbReference type="PRINTS" id="PR00368">
    <property type="entry name" value="FADPNR"/>
</dbReference>
<keyword evidence="4 6" id="KW-0521">NADP</keyword>
<keyword evidence="5 6" id="KW-0560">Oxidoreductase</keyword>
<keyword evidence="9" id="KW-1185">Reference proteome</keyword>
<dbReference type="InterPro" id="IPR036188">
    <property type="entry name" value="FAD/NAD-bd_sf"/>
</dbReference>
<dbReference type="InterPro" id="IPR050097">
    <property type="entry name" value="Ferredoxin-NADP_redctase_2"/>
</dbReference>
<evidence type="ECO:0000259" key="7">
    <source>
        <dbReference type="Pfam" id="PF07992"/>
    </source>
</evidence>
<feature type="binding site" evidence="6">
    <location>
        <position position="50"/>
    </location>
    <ligand>
        <name>FAD</name>
        <dbReference type="ChEBI" id="CHEBI:57692"/>
    </ligand>
</feature>
<reference evidence="8 9" key="1">
    <citation type="submission" date="2016-10" db="EMBL/GenBank/DDBJ databases">
        <authorList>
            <person name="de Groot N.N."/>
        </authorList>
    </citation>
    <scope>NUCLEOTIDE SEQUENCE [LARGE SCALE GENOMIC DNA]</scope>
    <source>
        <strain evidence="8 9">DSM 27630</strain>
    </source>
</reference>
<dbReference type="PANTHER" id="PTHR48105">
    <property type="entry name" value="THIOREDOXIN REDUCTASE 1-RELATED-RELATED"/>
    <property type="match status" value="1"/>
</dbReference>
<feature type="binding site" evidence="6">
    <location>
        <position position="37"/>
    </location>
    <ligand>
        <name>FAD</name>
        <dbReference type="ChEBI" id="CHEBI:57692"/>
    </ligand>
</feature>
<name>A0A1I3DJY1_9LACT</name>
<dbReference type="GO" id="GO:0050660">
    <property type="term" value="F:flavin adenine dinucleotide binding"/>
    <property type="evidence" value="ECO:0007669"/>
    <property type="project" value="UniProtKB-UniRule"/>
</dbReference>
<gene>
    <name evidence="8" type="ORF">SAMN04489868_1418</name>
</gene>
<dbReference type="HAMAP" id="MF_01685">
    <property type="entry name" value="FENR2"/>
    <property type="match status" value="1"/>
</dbReference>
<feature type="binding site" evidence="6">
    <location>
        <position position="124"/>
    </location>
    <ligand>
        <name>FAD</name>
        <dbReference type="ChEBI" id="CHEBI:57692"/>
    </ligand>
</feature>
<feature type="binding site" evidence="6">
    <location>
        <position position="327"/>
    </location>
    <ligand>
        <name>FAD</name>
        <dbReference type="ChEBI" id="CHEBI:57692"/>
    </ligand>
</feature>
<dbReference type="AlphaFoldDB" id="A0A1I3DJY1"/>
<dbReference type="InterPro" id="IPR022890">
    <property type="entry name" value="Fd--NADP_Rdtase_type_2"/>
</dbReference>
<dbReference type="GO" id="GO:0004324">
    <property type="term" value="F:ferredoxin-NADP+ reductase activity"/>
    <property type="evidence" value="ECO:0007669"/>
    <property type="project" value="UniProtKB-UniRule"/>
</dbReference>
<evidence type="ECO:0000256" key="3">
    <source>
        <dbReference type="ARBA" id="ARBA00022827"/>
    </source>
</evidence>
<feature type="binding site" evidence="6">
    <location>
        <position position="286"/>
    </location>
    <ligand>
        <name>FAD</name>
        <dbReference type="ChEBI" id="CHEBI:57692"/>
    </ligand>
</feature>